<evidence type="ECO:0000313" key="4">
    <source>
        <dbReference type="Proteomes" id="UP000014760"/>
    </source>
</evidence>
<dbReference type="Pfam" id="PF16078">
    <property type="entry name" value="2-oxogl_dehyd_N"/>
    <property type="match status" value="1"/>
</dbReference>
<proteinExistence type="predicted"/>
<dbReference type="Proteomes" id="UP000014760">
    <property type="component" value="Unassembled WGS sequence"/>
</dbReference>
<name>R7T4A0_CAPTE</name>
<dbReference type="HOGENOM" id="CLU_1972586_0_0_1"/>
<sequence>MHRLRTFVQRSGPIGSAALKTWSQQRSATQKLLLSQKSGQLGMIRPQHSSSVTAEPFLNGSSSQYVEEMYNAWQDDPSSVHKVSLAKGPISSYVESVFVSVAFVCTGKKGSKRCHDLLMSYERPEKK</sequence>
<protein>
    <recommendedName>
        <fullName evidence="1">2-oxoglutarate dehydrogenase E1 component N-terminal domain-containing protein</fullName>
    </recommendedName>
</protein>
<evidence type="ECO:0000313" key="2">
    <source>
        <dbReference type="EMBL" id="ELT87678.1"/>
    </source>
</evidence>
<dbReference type="EMBL" id="AMQN01034056">
    <property type="status" value="NOT_ANNOTATED_CDS"/>
    <property type="molecule type" value="Genomic_DNA"/>
</dbReference>
<dbReference type="STRING" id="283909.R7T4A0"/>
<organism evidence="2">
    <name type="scientific">Capitella teleta</name>
    <name type="common">Polychaete worm</name>
    <dbReference type="NCBI Taxonomy" id="283909"/>
    <lineage>
        <taxon>Eukaryota</taxon>
        <taxon>Metazoa</taxon>
        <taxon>Spiralia</taxon>
        <taxon>Lophotrochozoa</taxon>
        <taxon>Annelida</taxon>
        <taxon>Polychaeta</taxon>
        <taxon>Sedentaria</taxon>
        <taxon>Scolecida</taxon>
        <taxon>Capitellidae</taxon>
        <taxon>Capitella</taxon>
    </lineage>
</organism>
<reference evidence="4" key="1">
    <citation type="submission" date="2012-12" db="EMBL/GenBank/DDBJ databases">
        <authorList>
            <person name="Hellsten U."/>
            <person name="Grimwood J."/>
            <person name="Chapman J.A."/>
            <person name="Shapiro H."/>
            <person name="Aerts A."/>
            <person name="Otillar R.P."/>
            <person name="Terry A.Y."/>
            <person name="Boore J.L."/>
            <person name="Simakov O."/>
            <person name="Marletaz F."/>
            <person name="Cho S.-J."/>
            <person name="Edsinger-Gonzales E."/>
            <person name="Havlak P."/>
            <person name="Kuo D.-H."/>
            <person name="Larsson T."/>
            <person name="Lv J."/>
            <person name="Arendt D."/>
            <person name="Savage R."/>
            <person name="Osoegawa K."/>
            <person name="de Jong P."/>
            <person name="Lindberg D.R."/>
            <person name="Seaver E.C."/>
            <person name="Weisblat D.A."/>
            <person name="Putnam N.H."/>
            <person name="Grigoriev I.V."/>
            <person name="Rokhsar D.S."/>
        </authorList>
    </citation>
    <scope>NUCLEOTIDE SEQUENCE</scope>
    <source>
        <strain evidence="4">I ESC-2004</strain>
    </source>
</reference>
<dbReference type="InterPro" id="IPR032106">
    <property type="entry name" value="2-oxogl_dehyd_N"/>
</dbReference>
<dbReference type="OrthoDB" id="413077at2759"/>
<feature type="domain" description="2-oxoglutarate dehydrogenase E1 component N-terminal" evidence="1">
    <location>
        <begin position="56"/>
        <end position="82"/>
    </location>
</feature>
<gene>
    <name evidence="2" type="ORF">CAPTEDRAFT_201430</name>
</gene>
<dbReference type="EnsemblMetazoa" id="CapteT201430">
    <property type="protein sequence ID" value="CapteP201430"/>
    <property type="gene ID" value="CapteG201430"/>
</dbReference>
<evidence type="ECO:0000259" key="1">
    <source>
        <dbReference type="Pfam" id="PF16078"/>
    </source>
</evidence>
<dbReference type="AlphaFoldDB" id="R7T4A0"/>
<reference evidence="2 4" key="2">
    <citation type="journal article" date="2013" name="Nature">
        <title>Insights into bilaterian evolution from three spiralian genomes.</title>
        <authorList>
            <person name="Simakov O."/>
            <person name="Marletaz F."/>
            <person name="Cho S.J."/>
            <person name="Edsinger-Gonzales E."/>
            <person name="Havlak P."/>
            <person name="Hellsten U."/>
            <person name="Kuo D.H."/>
            <person name="Larsson T."/>
            <person name="Lv J."/>
            <person name="Arendt D."/>
            <person name="Savage R."/>
            <person name="Osoegawa K."/>
            <person name="de Jong P."/>
            <person name="Grimwood J."/>
            <person name="Chapman J.A."/>
            <person name="Shapiro H."/>
            <person name="Aerts A."/>
            <person name="Otillar R.P."/>
            <person name="Terry A.Y."/>
            <person name="Boore J.L."/>
            <person name="Grigoriev I.V."/>
            <person name="Lindberg D.R."/>
            <person name="Seaver E.C."/>
            <person name="Weisblat D.A."/>
            <person name="Putnam N.H."/>
            <person name="Rokhsar D.S."/>
        </authorList>
    </citation>
    <scope>NUCLEOTIDE SEQUENCE</scope>
    <source>
        <strain evidence="2 4">I ESC-2004</strain>
    </source>
</reference>
<dbReference type="EMBL" id="KB312209">
    <property type="protein sequence ID" value="ELT87678.1"/>
    <property type="molecule type" value="Genomic_DNA"/>
</dbReference>
<accession>R7T4A0</accession>
<evidence type="ECO:0000313" key="3">
    <source>
        <dbReference type="EnsemblMetazoa" id="CapteP201430"/>
    </source>
</evidence>
<reference evidence="3" key="3">
    <citation type="submission" date="2015-06" db="UniProtKB">
        <authorList>
            <consortium name="EnsemblMetazoa"/>
        </authorList>
    </citation>
    <scope>IDENTIFICATION</scope>
</reference>
<keyword evidence="4" id="KW-1185">Reference proteome</keyword>